<dbReference type="EMBL" id="FPHZ01000111">
    <property type="protein sequence ID" value="SFV87941.1"/>
    <property type="molecule type" value="Genomic_DNA"/>
</dbReference>
<accession>A0A1W1E263</accession>
<organism evidence="1">
    <name type="scientific">hydrothermal vent metagenome</name>
    <dbReference type="NCBI Taxonomy" id="652676"/>
    <lineage>
        <taxon>unclassified sequences</taxon>
        <taxon>metagenomes</taxon>
        <taxon>ecological metagenomes</taxon>
    </lineage>
</organism>
<reference evidence="1" key="1">
    <citation type="submission" date="2016-10" db="EMBL/GenBank/DDBJ databases">
        <authorList>
            <person name="de Groot N.N."/>
        </authorList>
    </citation>
    <scope>NUCLEOTIDE SEQUENCE</scope>
</reference>
<name>A0A1W1E263_9ZZZZ</name>
<dbReference type="AlphaFoldDB" id="A0A1W1E263"/>
<gene>
    <name evidence="1" type="ORF">MNB_SUP05-SYMBIONT-5-64</name>
</gene>
<evidence type="ECO:0000313" key="1">
    <source>
        <dbReference type="EMBL" id="SFV87941.1"/>
    </source>
</evidence>
<proteinExistence type="predicted"/>
<sequence>MTTKYKMGGEISKETLDLQNSKIKKITEYIKKYTEDAPSASCKCNGDDEMLIKVRNAADNYAMSGNHKCDFNEKITRFFA</sequence>
<protein>
    <submittedName>
        <fullName evidence="1">Uncharacterized protein</fullName>
    </submittedName>
</protein>